<dbReference type="AlphaFoldDB" id="A0A0B0P5Y3"/>
<evidence type="ECO:0000256" key="1">
    <source>
        <dbReference type="SAM" id="MobiDB-lite"/>
    </source>
</evidence>
<evidence type="ECO:0000313" key="2">
    <source>
        <dbReference type="EMBL" id="KHG19554.1"/>
    </source>
</evidence>
<proteinExistence type="predicted"/>
<sequence length="62" mass="6466">MLGKGGSMAFGPLGNLEGSGGSTPRLGNDGMDGFGNDEGDELLPQHQCLQMTKPSRMLKQSN</sequence>
<name>A0A0B0P5Y3_GOSAR</name>
<evidence type="ECO:0000313" key="3">
    <source>
        <dbReference type="Proteomes" id="UP000032142"/>
    </source>
</evidence>
<feature type="region of interest" description="Disordered" evidence="1">
    <location>
        <begin position="1"/>
        <end position="62"/>
    </location>
</feature>
<gene>
    <name evidence="2" type="ORF">F383_10425</name>
</gene>
<keyword evidence="3" id="KW-1185">Reference proteome</keyword>
<dbReference type="Proteomes" id="UP000032142">
    <property type="component" value="Unassembled WGS sequence"/>
</dbReference>
<feature type="compositionally biased region" description="Polar residues" evidence="1">
    <location>
        <begin position="47"/>
        <end position="62"/>
    </location>
</feature>
<protein>
    <submittedName>
        <fullName evidence="2">Uncharacterized protein</fullName>
    </submittedName>
</protein>
<dbReference type="EMBL" id="KN413410">
    <property type="protein sequence ID" value="KHG19554.1"/>
    <property type="molecule type" value="Genomic_DNA"/>
</dbReference>
<accession>A0A0B0P5Y3</accession>
<reference evidence="3" key="1">
    <citation type="submission" date="2014-09" db="EMBL/GenBank/DDBJ databases">
        <authorList>
            <person name="Mudge J."/>
            <person name="Ramaraj T."/>
            <person name="Lindquist I.E."/>
            <person name="Bharti A.K."/>
            <person name="Sundararajan A."/>
            <person name="Cameron C.T."/>
            <person name="Woodward J.E."/>
            <person name="May G.D."/>
            <person name="Brubaker C."/>
            <person name="Broadhvest J."/>
            <person name="Wilkins T.A."/>
        </authorList>
    </citation>
    <scope>NUCLEOTIDE SEQUENCE</scope>
    <source>
        <strain evidence="3">cv. AKA8401</strain>
    </source>
</reference>
<organism evidence="2 3">
    <name type="scientific">Gossypium arboreum</name>
    <name type="common">Tree cotton</name>
    <name type="synonym">Gossypium nanking</name>
    <dbReference type="NCBI Taxonomy" id="29729"/>
    <lineage>
        <taxon>Eukaryota</taxon>
        <taxon>Viridiplantae</taxon>
        <taxon>Streptophyta</taxon>
        <taxon>Embryophyta</taxon>
        <taxon>Tracheophyta</taxon>
        <taxon>Spermatophyta</taxon>
        <taxon>Magnoliopsida</taxon>
        <taxon>eudicotyledons</taxon>
        <taxon>Gunneridae</taxon>
        <taxon>Pentapetalae</taxon>
        <taxon>rosids</taxon>
        <taxon>malvids</taxon>
        <taxon>Malvales</taxon>
        <taxon>Malvaceae</taxon>
        <taxon>Malvoideae</taxon>
        <taxon>Gossypium</taxon>
    </lineage>
</organism>